<feature type="compositionally biased region" description="Polar residues" evidence="1">
    <location>
        <begin position="49"/>
        <end position="65"/>
    </location>
</feature>
<sequence length="65" mass="7005">ARIELEQYTETSVSYKMSGVAVSRAGPLSHGDWLADFLGKGDGGLFEQMHSTQQSSGQFDPPTSI</sequence>
<evidence type="ECO:0000256" key="1">
    <source>
        <dbReference type="SAM" id="MobiDB-lite"/>
    </source>
</evidence>
<accession>A0ABQ7Q729</accession>
<gene>
    <name evidence="2" type="ORF">JYU34_015354</name>
</gene>
<dbReference type="Proteomes" id="UP000823941">
    <property type="component" value="Chromosome 20"/>
</dbReference>
<evidence type="ECO:0000313" key="3">
    <source>
        <dbReference type="Proteomes" id="UP000823941"/>
    </source>
</evidence>
<proteinExistence type="predicted"/>
<protein>
    <submittedName>
        <fullName evidence="2">Uncharacterized protein</fullName>
    </submittedName>
</protein>
<reference evidence="2 3" key="1">
    <citation type="submission" date="2021-06" db="EMBL/GenBank/DDBJ databases">
        <title>A haploid diamondback moth (Plutella xylostella L.) genome assembly resolves 31 chromosomes and identifies a diamide resistance mutation.</title>
        <authorList>
            <person name="Ward C.M."/>
            <person name="Perry K.D."/>
            <person name="Baker G."/>
            <person name="Powis K."/>
            <person name="Heckel D.G."/>
            <person name="Baxter S.W."/>
        </authorList>
    </citation>
    <scope>NUCLEOTIDE SEQUENCE [LARGE SCALE GENOMIC DNA]</scope>
    <source>
        <strain evidence="2 3">LV</strain>
        <tissue evidence="2">Single pupa</tissue>
    </source>
</reference>
<organism evidence="2 3">
    <name type="scientific">Plutella xylostella</name>
    <name type="common">Diamondback moth</name>
    <name type="synonym">Plutella maculipennis</name>
    <dbReference type="NCBI Taxonomy" id="51655"/>
    <lineage>
        <taxon>Eukaryota</taxon>
        <taxon>Metazoa</taxon>
        <taxon>Ecdysozoa</taxon>
        <taxon>Arthropoda</taxon>
        <taxon>Hexapoda</taxon>
        <taxon>Insecta</taxon>
        <taxon>Pterygota</taxon>
        <taxon>Neoptera</taxon>
        <taxon>Endopterygota</taxon>
        <taxon>Lepidoptera</taxon>
        <taxon>Glossata</taxon>
        <taxon>Ditrysia</taxon>
        <taxon>Yponomeutoidea</taxon>
        <taxon>Plutellidae</taxon>
        <taxon>Plutella</taxon>
    </lineage>
</organism>
<feature type="non-terminal residue" evidence="2">
    <location>
        <position position="1"/>
    </location>
</feature>
<comment type="caution">
    <text evidence="2">The sequence shown here is derived from an EMBL/GenBank/DDBJ whole genome shotgun (WGS) entry which is preliminary data.</text>
</comment>
<name>A0ABQ7Q729_PLUXY</name>
<feature type="region of interest" description="Disordered" evidence="1">
    <location>
        <begin position="45"/>
        <end position="65"/>
    </location>
</feature>
<keyword evidence="3" id="KW-1185">Reference proteome</keyword>
<evidence type="ECO:0000313" key="2">
    <source>
        <dbReference type="EMBL" id="KAG7300991.1"/>
    </source>
</evidence>
<dbReference type="EMBL" id="JAHIBW010000020">
    <property type="protein sequence ID" value="KAG7300991.1"/>
    <property type="molecule type" value="Genomic_DNA"/>
</dbReference>